<feature type="region of interest" description="Disordered" evidence="1">
    <location>
        <begin position="1"/>
        <end position="41"/>
    </location>
</feature>
<evidence type="ECO:0000256" key="1">
    <source>
        <dbReference type="SAM" id="MobiDB-lite"/>
    </source>
</evidence>
<evidence type="ECO:0000313" key="2">
    <source>
        <dbReference type="EMBL" id="KAF3604504.1"/>
    </source>
</evidence>
<protein>
    <submittedName>
        <fullName evidence="2">Uncharacterized protein</fullName>
    </submittedName>
</protein>
<gene>
    <name evidence="2" type="ORF">F2Q69_00033597</name>
</gene>
<organism evidence="2 3">
    <name type="scientific">Brassica cretica</name>
    <name type="common">Mustard</name>
    <dbReference type="NCBI Taxonomy" id="69181"/>
    <lineage>
        <taxon>Eukaryota</taxon>
        <taxon>Viridiplantae</taxon>
        <taxon>Streptophyta</taxon>
        <taxon>Embryophyta</taxon>
        <taxon>Tracheophyta</taxon>
        <taxon>Spermatophyta</taxon>
        <taxon>Magnoliopsida</taxon>
        <taxon>eudicotyledons</taxon>
        <taxon>Gunneridae</taxon>
        <taxon>Pentapetalae</taxon>
        <taxon>rosids</taxon>
        <taxon>malvids</taxon>
        <taxon>Brassicales</taxon>
        <taxon>Brassicaceae</taxon>
        <taxon>Brassiceae</taxon>
        <taxon>Brassica</taxon>
    </lineage>
</organism>
<accession>A0A8S9SW97</accession>
<dbReference type="EMBL" id="QGKX02000004">
    <property type="protein sequence ID" value="KAF3604504.1"/>
    <property type="molecule type" value="Genomic_DNA"/>
</dbReference>
<evidence type="ECO:0000313" key="3">
    <source>
        <dbReference type="Proteomes" id="UP000712600"/>
    </source>
</evidence>
<proteinExistence type="predicted"/>
<name>A0A8S9SW97_BRACR</name>
<reference evidence="2" key="1">
    <citation type="submission" date="2019-12" db="EMBL/GenBank/DDBJ databases">
        <title>Genome sequencing and annotation of Brassica cretica.</title>
        <authorList>
            <person name="Studholme D.J."/>
            <person name="Sarris P."/>
        </authorList>
    </citation>
    <scope>NUCLEOTIDE SEQUENCE</scope>
    <source>
        <strain evidence="2">PFS-109/04</strain>
        <tissue evidence="2">Leaf</tissue>
    </source>
</reference>
<sequence length="56" mass="6228">MSLKSKPHSPEAGNPSLPKLTDVNGVTHHQIETVRPSPLENLHRRASIDLTHRDLV</sequence>
<dbReference type="Proteomes" id="UP000712600">
    <property type="component" value="Unassembled WGS sequence"/>
</dbReference>
<comment type="caution">
    <text evidence="2">The sequence shown here is derived from an EMBL/GenBank/DDBJ whole genome shotgun (WGS) entry which is preliminary data.</text>
</comment>
<dbReference type="AlphaFoldDB" id="A0A8S9SW97"/>